<dbReference type="Proteomes" id="UP001497516">
    <property type="component" value="Chromosome 4"/>
</dbReference>
<feature type="domain" description="Replication protein A 70 kDa DNA-binding subunit B/D first OB fold" evidence="1">
    <location>
        <begin position="18"/>
        <end position="99"/>
    </location>
</feature>
<organism evidence="2 3">
    <name type="scientific">Linum trigynum</name>
    <dbReference type="NCBI Taxonomy" id="586398"/>
    <lineage>
        <taxon>Eukaryota</taxon>
        <taxon>Viridiplantae</taxon>
        <taxon>Streptophyta</taxon>
        <taxon>Embryophyta</taxon>
        <taxon>Tracheophyta</taxon>
        <taxon>Spermatophyta</taxon>
        <taxon>Magnoliopsida</taxon>
        <taxon>eudicotyledons</taxon>
        <taxon>Gunneridae</taxon>
        <taxon>Pentapetalae</taxon>
        <taxon>rosids</taxon>
        <taxon>fabids</taxon>
        <taxon>Malpighiales</taxon>
        <taxon>Linaceae</taxon>
        <taxon>Linum</taxon>
    </lineage>
</organism>
<reference evidence="2 3" key="1">
    <citation type="submission" date="2024-04" db="EMBL/GenBank/DDBJ databases">
        <authorList>
            <person name="Fracassetti M."/>
        </authorList>
    </citation>
    <scope>NUCLEOTIDE SEQUENCE [LARGE SCALE GENOMIC DNA]</scope>
</reference>
<evidence type="ECO:0000313" key="3">
    <source>
        <dbReference type="Proteomes" id="UP001497516"/>
    </source>
</evidence>
<name>A0AAV2EIG1_9ROSI</name>
<dbReference type="AlphaFoldDB" id="A0AAV2EIG1"/>
<dbReference type="InterPro" id="IPR003871">
    <property type="entry name" value="RFA1B/D_OB_1st"/>
</dbReference>
<accession>A0AAV2EIG1</accession>
<dbReference type="CDD" id="cd04480">
    <property type="entry name" value="RPA1_DBD_A_like"/>
    <property type="match status" value="1"/>
</dbReference>
<dbReference type="InterPro" id="IPR012340">
    <property type="entry name" value="NA-bd_OB-fold"/>
</dbReference>
<dbReference type="PANTHER" id="PTHR47165">
    <property type="entry name" value="OS03G0429900 PROTEIN"/>
    <property type="match status" value="1"/>
</dbReference>
<dbReference type="Gene3D" id="2.40.50.140">
    <property type="entry name" value="Nucleic acid-binding proteins"/>
    <property type="match status" value="2"/>
</dbReference>
<sequence length="274" mass="30701">MPLRALVDLGIEDVDCGVHVRVLRKWTVKNRSTKEDVFVNMIIVDASGYQMEIVIHKILIPRFAPLIMEGSVYYFGQFLVQRNTTSFRVTAPKFRIVLLPDSVCEELVDCADIPKFSFRFLETGGFKDAFEGQDFLFDLAGKMVQCDATELLCDEMASIKKKNIQIRLIDGEIVKVILWDSLVDQLDNYLATESEIGTVLTITSVYVHKYHGEYFFSSSCASKMHCNLHYPPGHPLLDFSTSSGVPRSDGEICQSLIVPSSVKSMEALNAAGPI</sequence>
<dbReference type="PANTHER" id="PTHR47165:SF4">
    <property type="entry name" value="OS03G0429900 PROTEIN"/>
    <property type="match status" value="1"/>
</dbReference>
<dbReference type="Pfam" id="PF02721">
    <property type="entry name" value="DUF223"/>
    <property type="match status" value="1"/>
</dbReference>
<dbReference type="EMBL" id="OZ034817">
    <property type="protein sequence ID" value="CAL1385746.1"/>
    <property type="molecule type" value="Genomic_DNA"/>
</dbReference>
<keyword evidence="3" id="KW-1185">Reference proteome</keyword>
<evidence type="ECO:0000313" key="2">
    <source>
        <dbReference type="EMBL" id="CAL1385746.1"/>
    </source>
</evidence>
<dbReference type="SUPFAM" id="SSF50249">
    <property type="entry name" value="Nucleic acid-binding proteins"/>
    <property type="match status" value="2"/>
</dbReference>
<gene>
    <name evidence="2" type="ORF">LTRI10_LOCUS26861</name>
</gene>
<protein>
    <recommendedName>
        <fullName evidence="1">Replication protein A 70 kDa DNA-binding subunit B/D first OB fold domain-containing protein</fullName>
    </recommendedName>
</protein>
<proteinExistence type="predicted"/>
<evidence type="ECO:0000259" key="1">
    <source>
        <dbReference type="Pfam" id="PF02721"/>
    </source>
</evidence>